<feature type="domain" description="Glycosyl transferase family 1" evidence="2">
    <location>
        <begin position="179"/>
        <end position="355"/>
    </location>
</feature>
<dbReference type="Pfam" id="PF13439">
    <property type="entry name" value="Glyco_transf_4"/>
    <property type="match status" value="1"/>
</dbReference>
<organism evidence="4 5">
    <name type="scientific">Bacillus atrophaeus (strain 1942)</name>
    <dbReference type="NCBI Taxonomy" id="720555"/>
    <lineage>
        <taxon>Bacteria</taxon>
        <taxon>Bacillati</taxon>
        <taxon>Bacillota</taxon>
        <taxon>Bacilli</taxon>
        <taxon>Bacillales</taxon>
        <taxon>Bacillaceae</taxon>
        <taxon>Bacillus</taxon>
    </lineage>
</organism>
<dbReference type="Gene3D" id="3.40.50.2000">
    <property type="entry name" value="Glycogen Phosphorylase B"/>
    <property type="match status" value="2"/>
</dbReference>
<evidence type="ECO:0000256" key="1">
    <source>
        <dbReference type="ARBA" id="ARBA00009481"/>
    </source>
</evidence>
<protein>
    <submittedName>
        <fullName evidence="4">Glucosyltransferase</fullName>
    </submittedName>
</protein>
<name>A0ABN3ZCN1_BACA1</name>
<evidence type="ECO:0000313" key="5">
    <source>
        <dbReference type="Proteomes" id="UP000006867"/>
    </source>
</evidence>
<keyword evidence="5" id="KW-1185">Reference proteome</keyword>
<accession>A0ABN3ZCN1</accession>
<dbReference type="RefSeq" id="WP_003324910.1">
    <property type="nucleotide sequence ID" value="NC_014639.1"/>
</dbReference>
<evidence type="ECO:0000259" key="3">
    <source>
        <dbReference type="Pfam" id="PF13439"/>
    </source>
</evidence>
<dbReference type="PANTHER" id="PTHR12526:SF638">
    <property type="entry name" value="SPORE COAT PROTEIN SA"/>
    <property type="match status" value="1"/>
</dbReference>
<dbReference type="InterPro" id="IPR001296">
    <property type="entry name" value="Glyco_trans_1"/>
</dbReference>
<sequence length="408" mass="46328">MKLAFICTEKLPSPAIRGGAIQMMIDGVAPYFSSRYELTIFSIEDPDLPQQETKNGVRYIHLPKNHYREAVANELRKSSFDLIHVFNRPLNVPLYKKAAPNSRVVLSLHNEMFSEKKLTFAQGKEVIKHVSMITTVSTFIKQTVIERFPEAKEKIKVVYSGVDLPSYPPVWTIKGARIREEYRKKYELEDKKVILFAGRLSPTKGPHLLIHSMKRILQQHKNAVLVIAGGKWFSDDGVNQYVAFLRKLAKPYKEHVLFTNFIPANEIPNLFLMADVFVCSSQWNEPLARVNYEAMAAGTPLITTNRGGNGEVVKHEVNGLVIENYDKPSSFAKAVDKVFTDMNLSKKIARNGRNRVEASFTFLHAAKRLDAVYQSVLQPLNEQYLPPLLNQNLDVSFSKQVFTASKSK</sequence>
<feature type="domain" description="Glycosyltransferase subfamily 4-like N-terminal" evidence="3">
    <location>
        <begin position="31"/>
        <end position="164"/>
    </location>
</feature>
<dbReference type="Proteomes" id="UP000006867">
    <property type="component" value="Chromosome"/>
</dbReference>
<evidence type="ECO:0000259" key="2">
    <source>
        <dbReference type="Pfam" id="PF00534"/>
    </source>
</evidence>
<dbReference type="CDD" id="cd03801">
    <property type="entry name" value="GT4_PimA-like"/>
    <property type="match status" value="1"/>
</dbReference>
<evidence type="ECO:0000313" key="4">
    <source>
        <dbReference type="EMBL" id="ADP33575.1"/>
    </source>
</evidence>
<dbReference type="InterPro" id="IPR028098">
    <property type="entry name" value="Glyco_trans_4-like_N"/>
</dbReference>
<dbReference type="Pfam" id="PF00534">
    <property type="entry name" value="Glycos_transf_1"/>
    <property type="match status" value="1"/>
</dbReference>
<dbReference type="EMBL" id="CP002207">
    <property type="protein sequence ID" value="ADP33575.1"/>
    <property type="molecule type" value="Genomic_DNA"/>
</dbReference>
<gene>
    <name evidence="4" type="ordered locus">BATR1942_13255</name>
</gene>
<dbReference type="SUPFAM" id="SSF53756">
    <property type="entry name" value="UDP-Glycosyltransferase/glycogen phosphorylase"/>
    <property type="match status" value="1"/>
</dbReference>
<proteinExistence type="inferred from homology"/>
<reference evidence="4 5" key="1">
    <citation type="journal article" date="2011" name="Front. Microbiol.">
        <title>Genomic signatures of strain selection and enhancement in Bacillus atrophaeus var. globigii, a historical biowarfare simulant.</title>
        <authorList>
            <person name="Gibbons H.S."/>
            <person name="Broomall S.M."/>
            <person name="McNew L.A."/>
            <person name="Daligault H."/>
            <person name="Chapman C."/>
            <person name="Bruce D."/>
            <person name="Karavis M."/>
            <person name="Krepps M."/>
            <person name="McGregor P.A."/>
            <person name="Hong C."/>
            <person name="Park K.H."/>
            <person name="Akmal A."/>
            <person name="Feldman A."/>
            <person name="Lin J.S."/>
            <person name="Chang W.E."/>
            <person name="Higgs B.W."/>
            <person name="Demirev P."/>
            <person name="Lindquist J."/>
            <person name="Liem A."/>
            <person name="Fochler E."/>
            <person name="Read T.D."/>
            <person name="Tapia R."/>
            <person name="Johnson S."/>
            <person name="Bishop-Lilly K.A."/>
            <person name="Detter C."/>
            <person name="Han C."/>
            <person name="Sozhamannan S."/>
            <person name="Rosenzweig C.N."/>
            <person name="Skowronski E.W."/>
        </authorList>
    </citation>
    <scope>NUCLEOTIDE SEQUENCE [LARGE SCALE GENOMIC DNA]</scope>
    <source>
        <strain evidence="4 5">1942</strain>
    </source>
</reference>
<comment type="similarity">
    <text evidence="1">Belongs to the glycosyltransferase group 1 family. Glycosyltransferase 4 subfamily.</text>
</comment>
<dbReference type="PANTHER" id="PTHR12526">
    <property type="entry name" value="GLYCOSYLTRANSFERASE"/>
    <property type="match status" value="1"/>
</dbReference>